<keyword evidence="2" id="KW-1185">Reference proteome</keyword>
<dbReference type="Gene3D" id="2.40.10.10">
    <property type="entry name" value="Trypsin-like serine proteases"/>
    <property type="match status" value="1"/>
</dbReference>
<proteinExistence type="predicted"/>
<dbReference type="AlphaFoldDB" id="A0A846Z913"/>
<comment type="caution">
    <text evidence="1">The sequence shown here is derived from an EMBL/GenBank/DDBJ whole genome shotgun (WGS) entry which is preliminary data.</text>
</comment>
<sequence>MSSDNSQPWSASVPVEIMAVRDEIAAAIEAEIQHQPSADFADDFRGAGNVQGVSIGLAEADAGGTSSPVVDVHLAESATHDDARSTVVDAMGVRSAGDVPIRFITSGVIEALEDNKKLVRPAPGGFSIGNCRSRGAGTLGCLAKHTDPDDDRVLLLSNNHVIARLNDAEPGERISQPAVRDRGRCPEDEIAELLEFVQLHFVDGQERPANYVDCAVAECDPDTVTPQIGYTDGGTVSYFDISDQPVLATQGMQVGKSGRTTGRTRGTVTGLGWCGVVNYRNRTLRAFFREQITIQGAEGTRFSAPGDSGSCIWTWDAPKNPVGLLFAGSERGITYANPISKVLSALEIELHTRS</sequence>
<dbReference type="InterPro" id="IPR043504">
    <property type="entry name" value="Peptidase_S1_PA_chymotrypsin"/>
</dbReference>
<accession>A0A846Z913</accession>
<evidence type="ECO:0000313" key="1">
    <source>
        <dbReference type="EMBL" id="NKZ07148.1"/>
    </source>
</evidence>
<dbReference type="Proteomes" id="UP000579250">
    <property type="component" value="Unassembled WGS sequence"/>
</dbReference>
<evidence type="ECO:0000313" key="2">
    <source>
        <dbReference type="Proteomes" id="UP000579250"/>
    </source>
</evidence>
<name>A0A846Z913_9ACTN</name>
<protein>
    <submittedName>
        <fullName evidence="1">Uncharacterized protein</fullName>
    </submittedName>
</protein>
<organism evidence="1 2">
    <name type="scientific">Actinomadura latina</name>
    <dbReference type="NCBI Taxonomy" id="163603"/>
    <lineage>
        <taxon>Bacteria</taxon>
        <taxon>Bacillati</taxon>
        <taxon>Actinomycetota</taxon>
        <taxon>Actinomycetes</taxon>
        <taxon>Streptosporangiales</taxon>
        <taxon>Thermomonosporaceae</taxon>
        <taxon>Actinomadura</taxon>
    </lineage>
</organism>
<dbReference type="RefSeq" id="WP_157438005.1">
    <property type="nucleotide sequence ID" value="NZ_JAAXPI010000048.1"/>
</dbReference>
<dbReference type="SUPFAM" id="SSF50494">
    <property type="entry name" value="Trypsin-like serine proteases"/>
    <property type="match status" value="1"/>
</dbReference>
<gene>
    <name evidence="1" type="ORF">HGB48_25895</name>
</gene>
<dbReference type="InterPro" id="IPR009003">
    <property type="entry name" value="Peptidase_S1_PA"/>
</dbReference>
<dbReference type="EMBL" id="JAAXPI010000048">
    <property type="protein sequence ID" value="NKZ07148.1"/>
    <property type="molecule type" value="Genomic_DNA"/>
</dbReference>
<reference evidence="1 2" key="1">
    <citation type="submission" date="2020-04" db="EMBL/GenBank/DDBJ databases">
        <title>MicrobeNet Type strains.</title>
        <authorList>
            <person name="Nicholson A.C."/>
        </authorList>
    </citation>
    <scope>NUCLEOTIDE SEQUENCE [LARGE SCALE GENOMIC DNA]</scope>
    <source>
        <strain evidence="1 2">ATCC BAA-277</strain>
    </source>
</reference>